<name>A0ABS1SU98_9GAMM</name>
<dbReference type="InterPro" id="IPR010836">
    <property type="entry name" value="SapC"/>
</dbReference>
<accession>A0ABS1SU98</accession>
<proteinExistence type="predicted"/>
<dbReference type="RefSeq" id="WP_202720372.1">
    <property type="nucleotide sequence ID" value="NZ_BPEX01000001.1"/>
</dbReference>
<sequence length="242" mass="27375">MNNNIVPLNSDTHLEMCVSESQDYRRFADQQLIPVVFHEFHQLATEFPLVFVKNSETGQFIPVAMMGVKNGLNLYCQSSDWPAMIKPRGFNNAPLSLVKTSQESDNVLICVDTASPLVTEAGENAQRLFNDNKEQSEYLKKRTQALLEIAAFNEQTGNICQLLASKSLFTAKQLTVKLVESQQPINIDGIYVVDEKTLNQLSNEEFLSLKENGLLPLIYAHLLSLQQITRLIEKQNQYDLTH</sequence>
<evidence type="ECO:0000313" key="2">
    <source>
        <dbReference type="Proteomes" id="UP000604898"/>
    </source>
</evidence>
<evidence type="ECO:0000313" key="1">
    <source>
        <dbReference type="EMBL" id="MBL4912118.1"/>
    </source>
</evidence>
<reference evidence="1 2" key="1">
    <citation type="submission" date="2021-01" db="EMBL/GenBank/DDBJ databases">
        <title>Genome sequence of Shewanella schlegeliana JCM 11561.</title>
        <authorList>
            <person name="Zhang H."/>
            <person name="Li C."/>
        </authorList>
    </citation>
    <scope>NUCLEOTIDE SEQUENCE [LARGE SCALE GENOMIC DNA]</scope>
    <source>
        <strain evidence="1 2">JCM 11561</strain>
    </source>
</reference>
<protein>
    <submittedName>
        <fullName evidence="1">SapC family protein</fullName>
    </submittedName>
</protein>
<comment type="caution">
    <text evidence="1">The sequence shown here is derived from an EMBL/GenBank/DDBJ whole genome shotgun (WGS) entry which is preliminary data.</text>
</comment>
<gene>
    <name evidence="1" type="ORF">JMA39_03085</name>
</gene>
<keyword evidence="2" id="KW-1185">Reference proteome</keyword>
<dbReference type="Pfam" id="PF07277">
    <property type="entry name" value="SapC"/>
    <property type="match status" value="1"/>
</dbReference>
<dbReference type="Proteomes" id="UP000604898">
    <property type="component" value="Unassembled WGS sequence"/>
</dbReference>
<dbReference type="EMBL" id="JAESVD010000002">
    <property type="protein sequence ID" value="MBL4912118.1"/>
    <property type="molecule type" value="Genomic_DNA"/>
</dbReference>
<organism evidence="1 2">
    <name type="scientific">Shewanella schlegeliana</name>
    <dbReference type="NCBI Taxonomy" id="190308"/>
    <lineage>
        <taxon>Bacteria</taxon>
        <taxon>Pseudomonadati</taxon>
        <taxon>Pseudomonadota</taxon>
        <taxon>Gammaproteobacteria</taxon>
        <taxon>Alteromonadales</taxon>
        <taxon>Shewanellaceae</taxon>
        <taxon>Shewanella</taxon>
    </lineage>
</organism>